<evidence type="ECO:0000313" key="2">
    <source>
        <dbReference type="Proteomes" id="UP001148662"/>
    </source>
</evidence>
<evidence type="ECO:0000313" key="1">
    <source>
        <dbReference type="EMBL" id="KAJ3556223.1"/>
    </source>
</evidence>
<dbReference type="EMBL" id="JANHOG010000260">
    <property type="protein sequence ID" value="KAJ3556223.1"/>
    <property type="molecule type" value="Genomic_DNA"/>
</dbReference>
<dbReference type="Proteomes" id="UP001148662">
    <property type="component" value="Unassembled WGS sequence"/>
</dbReference>
<reference evidence="1" key="1">
    <citation type="submission" date="2022-07" db="EMBL/GenBank/DDBJ databases">
        <title>Genome Sequence of Phlebia brevispora.</title>
        <authorList>
            <person name="Buettner E."/>
        </authorList>
    </citation>
    <scope>NUCLEOTIDE SEQUENCE</scope>
    <source>
        <strain evidence="1">MPL23</strain>
    </source>
</reference>
<organism evidence="1 2">
    <name type="scientific">Phlebia brevispora</name>
    <dbReference type="NCBI Taxonomy" id="194682"/>
    <lineage>
        <taxon>Eukaryota</taxon>
        <taxon>Fungi</taxon>
        <taxon>Dikarya</taxon>
        <taxon>Basidiomycota</taxon>
        <taxon>Agaricomycotina</taxon>
        <taxon>Agaricomycetes</taxon>
        <taxon>Polyporales</taxon>
        <taxon>Meruliaceae</taxon>
        <taxon>Phlebia</taxon>
    </lineage>
</organism>
<protein>
    <submittedName>
        <fullName evidence="1">Uncharacterized protein</fullName>
    </submittedName>
</protein>
<sequence>MLVAAGDIYGPALIGCIVTALLYGIACAQTCRYYIAFREDPGWLKLAVGILWYVVNGMRTEHVEDCDATVHRLLDTLHNISVTGSVYFYLINNREAQSEPGSARLWTDGAVIMISHISNTITRCIMLSKIYHLSNRSLPLLAVLGTVAATASGFGIFYGAVSTTASPFQASRIAQWVLYAGLSCEAAADVAITITLCIYFARLRAAVETSHPLMNKLLLYTVCSGMLPSAIALASLISYALYPQTFIFIGIFFPLPEACLNSMLATLNVRTKLRRVLPGAKLKMAEKQLHDEKVIVIPRRGIWQTRPLHLAQV</sequence>
<comment type="caution">
    <text evidence="1">The sequence shown here is derived from an EMBL/GenBank/DDBJ whole genome shotgun (WGS) entry which is preliminary data.</text>
</comment>
<gene>
    <name evidence="1" type="ORF">NM688_g2147</name>
</gene>
<proteinExistence type="predicted"/>
<accession>A0ACC1T9P8</accession>
<keyword evidence="2" id="KW-1185">Reference proteome</keyword>
<name>A0ACC1T9P8_9APHY</name>